<gene>
    <name evidence="2" type="ORF">CSSPJE1EN1_LOCUS14653</name>
</gene>
<accession>A0ABP0WTT1</accession>
<evidence type="ECO:0000313" key="2">
    <source>
        <dbReference type="EMBL" id="CAK9269175.1"/>
    </source>
</evidence>
<dbReference type="PROSITE" id="PS50848">
    <property type="entry name" value="START"/>
    <property type="match status" value="1"/>
</dbReference>
<dbReference type="SUPFAM" id="SSF50729">
    <property type="entry name" value="PH domain-like"/>
    <property type="match status" value="1"/>
</dbReference>
<dbReference type="SMART" id="SM00234">
    <property type="entry name" value="START"/>
    <property type="match status" value="1"/>
</dbReference>
<dbReference type="Gene3D" id="3.30.530.20">
    <property type="match status" value="1"/>
</dbReference>
<dbReference type="InterPro" id="IPR045096">
    <property type="entry name" value="EDR2-like"/>
</dbReference>
<name>A0ABP0WTT1_9BRYO</name>
<dbReference type="Pfam" id="PF07059">
    <property type="entry name" value="EDR2_C"/>
    <property type="match status" value="1"/>
</dbReference>
<dbReference type="InterPro" id="IPR023393">
    <property type="entry name" value="START-like_dom_sf"/>
</dbReference>
<reference evidence="2 3" key="1">
    <citation type="submission" date="2024-02" db="EMBL/GenBank/DDBJ databases">
        <authorList>
            <consortium name="ELIXIR-Norway"/>
            <consortium name="Elixir Norway"/>
        </authorList>
    </citation>
    <scope>NUCLEOTIDE SEQUENCE [LARGE SCALE GENOMIC DNA]</scope>
</reference>
<dbReference type="InterPro" id="IPR009769">
    <property type="entry name" value="EDR2_C"/>
</dbReference>
<dbReference type="EMBL" id="OZ020097">
    <property type="protein sequence ID" value="CAK9269175.1"/>
    <property type="molecule type" value="Genomic_DNA"/>
</dbReference>
<evidence type="ECO:0000313" key="3">
    <source>
        <dbReference type="Proteomes" id="UP001497444"/>
    </source>
</evidence>
<feature type="domain" description="START" evidence="1">
    <location>
        <begin position="197"/>
        <end position="406"/>
    </location>
</feature>
<evidence type="ECO:0000259" key="1">
    <source>
        <dbReference type="PROSITE" id="PS50848"/>
    </source>
</evidence>
<sequence>MMDTNSSIEGYLFCIAPVRQGGGGNQLIQTFCVLSGRQFSQWRHKGDLVPLRSGVLDLDHHVEDTGRQIVDTKILYTIRLYSIMDLTKEVLMGAESAEEIAEWFKAFACSLGKPLEIRPDTWPTSASIQIGCFTEPLWGGSSPTGMDVESPLIQREKTRSYNSLVTIGPETPLLSKDFSSGGTADLQSVSPGVVPKWSLVRCENGLRFFEETSDFLFRYKLPVTKAVGVVKAPADQIFNLIMDYGLERHQWDHTFRSASIVETIDGHSDVLYLCLRQDWIWRRPRDFCLSRYWKREDNGTYSVFYRSVSKMPLQPGYVRAYIRSGGYIVTPLKSGASGKPRTLVEFVLEMNVAGWSSLFGIGLCTYPVHLRNSLLSVVAGIREYVAAQRVKSSLTIVRRHSMEYMDNHMQQGNSNTGETFVVSIPFLDNEELDEFHDANMDQLSEWSEVLSKYQNTSPAGCIMRTSSCPQHGIFDMPYFRGSVPRGPLDGGQHCFSEPEGSNFLVKGSNFFHTGSRVAAGEPLCKLVAVDWLKGKDRMDHVAGHPHSLVQKASFNGELFFFVINLQVSYTLNYSLVFYFVTNEEILEGSLLHQFIFGDDTFRNSRLSLIPAIPEGSWIIKQAVGSRAVPLGQILDASYHVGFNYIEIDLNLGSSGVVRGVMGLVFGYISALVVDMAFFIRCDVEEELPERLIGVGRLARLQMDKAVPPLAGI</sequence>
<organism evidence="2 3">
    <name type="scientific">Sphagnum jensenii</name>
    <dbReference type="NCBI Taxonomy" id="128206"/>
    <lineage>
        <taxon>Eukaryota</taxon>
        <taxon>Viridiplantae</taxon>
        <taxon>Streptophyta</taxon>
        <taxon>Embryophyta</taxon>
        <taxon>Bryophyta</taxon>
        <taxon>Sphagnophytina</taxon>
        <taxon>Sphagnopsida</taxon>
        <taxon>Sphagnales</taxon>
        <taxon>Sphagnaceae</taxon>
        <taxon>Sphagnum</taxon>
    </lineage>
</organism>
<dbReference type="SUPFAM" id="SSF55961">
    <property type="entry name" value="Bet v1-like"/>
    <property type="match status" value="1"/>
</dbReference>
<proteinExistence type="predicted"/>
<dbReference type="PANTHER" id="PTHR12136:SF117">
    <property type="entry name" value="PROTEIN ENHANCED DISEASE RESISTANCE 2 C-TERMINAL DOMAIN-CONTAINING PROTEIN"/>
    <property type="match status" value="1"/>
</dbReference>
<dbReference type="InterPro" id="IPR002913">
    <property type="entry name" value="START_lipid-bd_dom"/>
</dbReference>
<dbReference type="Pfam" id="PF01852">
    <property type="entry name" value="START"/>
    <property type="match status" value="1"/>
</dbReference>
<dbReference type="PANTHER" id="PTHR12136">
    <property type="entry name" value="ENHANCED DISEASE RESISTANCE-RELATED"/>
    <property type="match status" value="1"/>
</dbReference>
<dbReference type="CDD" id="cd00177">
    <property type="entry name" value="START"/>
    <property type="match status" value="1"/>
</dbReference>
<keyword evidence="3" id="KW-1185">Reference proteome</keyword>
<protein>
    <recommendedName>
        <fullName evidence="1">START domain-containing protein</fullName>
    </recommendedName>
</protein>
<dbReference type="Proteomes" id="UP001497444">
    <property type="component" value="Chromosome 2"/>
</dbReference>